<dbReference type="Proteomes" id="UP000501690">
    <property type="component" value="Linkage Group LG11"/>
</dbReference>
<dbReference type="SUPFAM" id="SSF118290">
    <property type="entry name" value="WRKY DNA-binding domain"/>
    <property type="match status" value="1"/>
</dbReference>
<evidence type="ECO:0000313" key="7">
    <source>
        <dbReference type="EMBL" id="QCE16305.1"/>
    </source>
</evidence>
<name>A0A4D6NVJ3_VIGUN</name>
<keyword evidence="3" id="KW-0238">DNA-binding</keyword>
<dbReference type="PANTHER" id="PTHR31429:SF38">
    <property type="entry name" value="WRKY TRANSCRIPTION FACTOR 40-RELATED"/>
    <property type="match status" value="1"/>
</dbReference>
<dbReference type="PANTHER" id="PTHR31429">
    <property type="entry name" value="WRKY TRANSCRIPTION FACTOR 36-RELATED"/>
    <property type="match status" value="1"/>
</dbReference>
<dbReference type="GO" id="GO:0043565">
    <property type="term" value="F:sequence-specific DNA binding"/>
    <property type="evidence" value="ECO:0007669"/>
    <property type="project" value="InterPro"/>
</dbReference>
<evidence type="ECO:0000313" key="8">
    <source>
        <dbReference type="Proteomes" id="UP000501690"/>
    </source>
</evidence>
<keyword evidence="2" id="KW-0805">Transcription regulation</keyword>
<reference evidence="7 8" key="1">
    <citation type="submission" date="2019-04" db="EMBL/GenBank/DDBJ databases">
        <title>An improved genome assembly and genetic linkage map for asparagus bean, Vigna unguiculata ssp. sesquipedialis.</title>
        <authorList>
            <person name="Xia Q."/>
            <person name="Zhang R."/>
            <person name="Dong Y."/>
        </authorList>
    </citation>
    <scope>NUCLEOTIDE SEQUENCE [LARGE SCALE GENOMIC DNA]</scope>
    <source>
        <tissue evidence="7">Leaf</tissue>
    </source>
</reference>
<dbReference type="Gramene" id="Vigun09g215400.1.v1.2">
    <property type="protein sequence ID" value="Vigun09g215400.1.v1.2"/>
    <property type="gene ID" value="Vigun09g215400.v1.2"/>
</dbReference>
<sequence length="244" mass="27848">MDEKVEMLEAKVRHMKEQNRTLRMMLETMSRKWQKLQLHVQEINNAQGCRQSFSTAQKPSRIFVKTHPNDNSVMVKDGYRWKKYGQKKTTKDNPSPRAYYKCALAPTCPVKKKVQISIQDKSIIVATYEGKHNHGFASRDLLKPSSSSTPEVSTIMNNDLPMTNMSNNINIDLCLWNRVTLCDDDKQHKDGGTHIKVQECVTSLLKDPNFIASFAEAVILSINTQNKQVGLNLSLGLPQPHFFK</sequence>
<keyword evidence="8" id="KW-1185">Reference proteome</keyword>
<organism evidence="7 8">
    <name type="scientific">Vigna unguiculata</name>
    <name type="common">Cowpea</name>
    <dbReference type="NCBI Taxonomy" id="3917"/>
    <lineage>
        <taxon>Eukaryota</taxon>
        <taxon>Viridiplantae</taxon>
        <taxon>Streptophyta</taxon>
        <taxon>Embryophyta</taxon>
        <taxon>Tracheophyta</taxon>
        <taxon>Spermatophyta</taxon>
        <taxon>Magnoliopsida</taxon>
        <taxon>eudicotyledons</taxon>
        <taxon>Gunneridae</taxon>
        <taxon>Pentapetalae</taxon>
        <taxon>rosids</taxon>
        <taxon>fabids</taxon>
        <taxon>Fabales</taxon>
        <taxon>Fabaceae</taxon>
        <taxon>Papilionoideae</taxon>
        <taxon>50 kb inversion clade</taxon>
        <taxon>NPAAA clade</taxon>
        <taxon>indigoferoid/millettioid clade</taxon>
        <taxon>Phaseoleae</taxon>
        <taxon>Vigna</taxon>
    </lineage>
</organism>
<evidence type="ECO:0000256" key="1">
    <source>
        <dbReference type="ARBA" id="ARBA00004123"/>
    </source>
</evidence>
<evidence type="ECO:0000256" key="2">
    <source>
        <dbReference type="ARBA" id="ARBA00023015"/>
    </source>
</evidence>
<comment type="subcellular location">
    <subcellularLocation>
        <location evidence="1">Nucleus</location>
    </subcellularLocation>
</comment>
<dbReference type="AlphaFoldDB" id="A0A4D6NVJ3"/>
<dbReference type="GO" id="GO:0005634">
    <property type="term" value="C:nucleus"/>
    <property type="evidence" value="ECO:0007669"/>
    <property type="project" value="UniProtKB-SubCell"/>
</dbReference>
<dbReference type="OrthoDB" id="1931489at2759"/>
<evidence type="ECO:0000256" key="3">
    <source>
        <dbReference type="ARBA" id="ARBA00023125"/>
    </source>
</evidence>
<dbReference type="InterPro" id="IPR036576">
    <property type="entry name" value="WRKY_dom_sf"/>
</dbReference>
<accession>A0A4D6NVJ3</accession>
<dbReference type="GO" id="GO:0003700">
    <property type="term" value="F:DNA-binding transcription factor activity"/>
    <property type="evidence" value="ECO:0007669"/>
    <property type="project" value="InterPro"/>
</dbReference>
<dbReference type="SMART" id="SM00774">
    <property type="entry name" value="WRKY"/>
    <property type="match status" value="1"/>
</dbReference>
<evidence type="ECO:0000259" key="6">
    <source>
        <dbReference type="PROSITE" id="PS50811"/>
    </source>
</evidence>
<dbReference type="PROSITE" id="PS50811">
    <property type="entry name" value="WRKY"/>
    <property type="match status" value="1"/>
</dbReference>
<dbReference type="Gene3D" id="2.20.25.80">
    <property type="entry name" value="WRKY domain"/>
    <property type="match status" value="1"/>
</dbReference>
<protein>
    <submittedName>
        <fullName evidence="7">WRKY transcription factor 33</fullName>
    </submittedName>
</protein>
<gene>
    <name evidence="7" type="ORF">DEO72_LG11g3318</name>
</gene>
<dbReference type="EMBL" id="CP039355">
    <property type="protein sequence ID" value="QCE16305.1"/>
    <property type="molecule type" value="Genomic_DNA"/>
</dbReference>
<dbReference type="InterPro" id="IPR003657">
    <property type="entry name" value="WRKY_dom"/>
</dbReference>
<evidence type="ECO:0000256" key="4">
    <source>
        <dbReference type="ARBA" id="ARBA00023163"/>
    </source>
</evidence>
<evidence type="ECO:0000256" key="5">
    <source>
        <dbReference type="ARBA" id="ARBA00023242"/>
    </source>
</evidence>
<keyword evidence="4" id="KW-0804">Transcription</keyword>
<feature type="domain" description="WRKY" evidence="6">
    <location>
        <begin position="70"/>
        <end position="137"/>
    </location>
</feature>
<dbReference type="Pfam" id="PF03106">
    <property type="entry name" value="WRKY"/>
    <property type="match status" value="1"/>
</dbReference>
<proteinExistence type="predicted"/>
<dbReference type="InterPro" id="IPR044810">
    <property type="entry name" value="WRKY_plant"/>
</dbReference>
<keyword evidence="5" id="KW-0539">Nucleus</keyword>